<dbReference type="EMBL" id="JBHSDS010000008">
    <property type="protein sequence ID" value="MFC4359747.1"/>
    <property type="molecule type" value="Genomic_DNA"/>
</dbReference>
<gene>
    <name evidence="1" type="ORF">ACFO0N_17515</name>
</gene>
<comment type="caution">
    <text evidence="1">The sequence shown here is derived from an EMBL/GenBank/DDBJ whole genome shotgun (WGS) entry which is preliminary data.</text>
</comment>
<organism evidence="1 2">
    <name type="scientific">Halobium salinum</name>
    <dbReference type="NCBI Taxonomy" id="1364940"/>
    <lineage>
        <taxon>Archaea</taxon>
        <taxon>Methanobacteriati</taxon>
        <taxon>Methanobacteriota</taxon>
        <taxon>Stenosarchaea group</taxon>
        <taxon>Halobacteria</taxon>
        <taxon>Halobacteriales</taxon>
        <taxon>Haloferacaceae</taxon>
        <taxon>Halobium</taxon>
    </lineage>
</organism>
<name>A0ABD5PFR5_9EURY</name>
<evidence type="ECO:0000313" key="2">
    <source>
        <dbReference type="Proteomes" id="UP001595921"/>
    </source>
</evidence>
<sequence length="53" mass="5861">MRVIRAAASQRCFRCGERAEVVVARGYRTTYVCWEHAPEYLEAGGVIVGSDLG</sequence>
<evidence type="ECO:0000313" key="1">
    <source>
        <dbReference type="EMBL" id="MFC4359747.1"/>
    </source>
</evidence>
<proteinExistence type="predicted"/>
<reference evidence="1 2" key="1">
    <citation type="journal article" date="2019" name="Int. J. Syst. Evol. Microbiol.">
        <title>The Global Catalogue of Microorganisms (GCM) 10K type strain sequencing project: providing services to taxonomists for standard genome sequencing and annotation.</title>
        <authorList>
            <consortium name="The Broad Institute Genomics Platform"/>
            <consortium name="The Broad Institute Genome Sequencing Center for Infectious Disease"/>
            <person name="Wu L."/>
            <person name="Ma J."/>
        </authorList>
    </citation>
    <scope>NUCLEOTIDE SEQUENCE [LARGE SCALE GENOMIC DNA]</scope>
    <source>
        <strain evidence="1 2">CGMCC 1.12553</strain>
    </source>
</reference>
<protein>
    <submittedName>
        <fullName evidence="1">Uncharacterized protein</fullName>
    </submittedName>
</protein>
<dbReference type="RefSeq" id="WP_267621360.1">
    <property type="nucleotide sequence ID" value="NZ_JAODIW010000006.1"/>
</dbReference>
<keyword evidence="2" id="KW-1185">Reference proteome</keyword>
<accession>A0ABD5PFR5</accession>
<dbReference type="AlphaFoldDB" id="A0ABD5PFR5"/>
<dbReference type="Proteomes" id="UP001595921">
    <property type="component" value="Unassembled WGS sequence"/>
</dbReference>